<dbReference type="SUPFAM" id="SSF53613">
    <property type="entry name" value="Ribokinase-like"/>
    <property type="match status" value="1"/>
</dbReference>
<accession>A0A061RAG1</accession>
<proteinExistence type="predicted"/>
<dbReference type="InterPro" id="IPR029056">
    <property type="entry name" value="Ribokinase-like"/>
</dbReference>
<name>A0A061RAG1_9CHLO</name>
<dbReference type="Gene3D" id="3.40.1190.20">
    <property type="match status" value="1"/>
</dbReference>
<evidence type="ECO:0000259" key="1">
    <source>
        <dbReference type="Pfam" id="PF00294"/>
    </source>
</evidence>
<keyword evidence="2" id="KW-0808">Transferase</keyword>
<dbReference type="PANTHER" id="PTHR47826">
    <property type="entry name" value="OS03G0164700 PROTEIN"/>
    <property type="match status" value="1"/>
</dbReference>
<dbReference type="InterPro" id="IPR011611">
    <property type="entry name" value="PfkB_dom"/>
</dbReference>
<gene>
    <name evidence="2" type="ORF">TSPGSL018_10352</name>
</gene>
<reference evidence="2" key="1">
    <citation type="submission" date="2014-05" db="EMBL/GenBank/DDBJ databases">
        <title>The transcriptome of the halophilic microalga Tetraselmis sp. GSL018 isolated from the Great Salt Lake, Utah.</title>
        <authorList>
            <person name="Jinkerson R.E."/>
            <person name="D'Adamo S."/>
            <person name="Posewitz M.C."/>
        </authorList>
    </citation>
    <scope>NUCLEOTIDE SEQUENCE</scope>
    <source>
        <strain evidence="2">GSL018</strain>
    </source>
</reference>
<feature type="non-terminal residue" evidence="2">
    <location>
        <position position="440"/>
    </location>
</feature>
<dbReference type="PANTHER" id="PTHR47826:SF1">
    <property type="entry name" value="OS03G0164700 PROTEIN"/>
    <property type="match status" value="1"/>
</dbReference>
<dbReference type="EMBL" id="GBEZ01018724">
    <property type="protein sequence ID" value="JAC67744.1"/>
    <property type="molecule type" value="Transcribed_RNA"/>
</dbReference>
<feature type="domain" description="Carbohydrate kinase PfkB" evidence="1">
    <location>
        <begin position="121"/>
        <end position="402"/>
    </location>
</feature>
<organism evidence="2">
    <name type="scientific">Tetraselmis sp. GSL018</name>
    <dbReference type="NCBI Taxonomy" id="582737"/>
    <lineage>
        <taxon>Eukaryota</taxon>
        <taxon>Viridiplantae</taxon>
        <taxon>Chlorophyta</taxon>
        <taxon>core chlorophytes</taxon>
        <taxon>Chlorodendrophyceae</taxon>
        <taxon>Chlorodendrales</taxon>
        <taxon>Chlorodendraceae</taxon>
        <taxon>Tetraselmis</taxon>
    </lineage>
</organism>
<keyword evidence="2" id="KW-0418">Kinase</keyword>
<dbReference type="AlphaFoldDB" id="A0A061RAG1"/>
<evidence type="ECO:0000313" key="2">
    <source>
        <dbReference type="EMBL" id="JAC67744.1"/>
    </source>
</evidence>
<sequence length="440" mass="46986">MEVGTCSAFCNKLWLHRRLSRVSYQESSGFKPRCAGFLHCSRTFSLSQNFNKFPSKFPRERAAVKATEDFPRVSKTGVDLQNVHVEAIALSNLCVDIILSVRNLPHEFSEERKNLLKQLTSSNTDNMTWEVGGCCNFLIAAARLGLRCASVGHASADRYGKFINQVLKSEGVLAVENILPAEAERALGTLLCFVLVDPEGRHAFCSSYDFGPWPLLGDVRALPGPAAQILRETRAVYVNGFCFDEMSADLVVESVAASEAAGAAVFFDPGPRCWTMLEGDRRAAMDAVLRHATGVLVTLEEGKAITGRDTPEGIAASLRSKGNEQIEWVVVKNGAEGAALVTKDRVFHSPAFEVPVCDTVGCGDSFAAAVILGYIREAGVGATLALANAVGAATATRRGAGRNVGDLRTVRSLLEASGGPDAAAALALCGSLPADVRHRG</sequence>
<dbReference type="Pfam" id="PF00294">
    <property type="entry name" value="PfkB"/>
    <property type="match status" value="1"/>
</dbReference>
<dbReference type="GO" id="GO:0016301">
    <property type="term" value="F:kinase activity"/>
    <property type="evidence" value="ECO:0007669"/>
    <property type="project" value="UniProtKB-KW"/>
</dbReference>
<protein>
    <submittedName>
        <fullName evidence="2">Ribokinase-like protein</fullName>
    </submittedName>
</protein>